<dbReference type="OrthoDB" id="9770681at2"/>
<evidence type="ECO:0000313" key="10">
    <source>
        <dbReference type="Proteomes" id="UP000199120"/>
    </source>
</evidence>
<keyword evidence="10" id="KW-1185">Reference proteome</keyword>
<evidence type="ECO:0000256" key="4">
    <source>
        <dbReference type="ARBA" id="ARBA00022827"/>
    </source>
</evidence>
<proteinExistence type="inferred from homology"/>
<dbReference type="InterPro" id="IPR009075">
    <property type="entry name" value="AcylCo_DH/oxidase_C"/>
</dbReference>
<accession>A0A1H7JEB4</accession>
<dbReference type="AlphaFoldDB" id="A0A1H7JEB4"/>
<dbReference type="Pfam" id="PF02770">
    <property type="entry name" value="Acyl-CoA_dh_M"/>
    <property type="match status" value="1"/>
</dbReference>
<name>A0A1H7JEB4_9BURK</name>
<dbReference type="Gene3D" id="1.10.540.10">
    <property type="entry name" value="Acyl-CoA dehydrogenase/oxidase, N-terminal domain"/>
    <property type="match status" value="1"/>
</dbReference>
<reference evidence="10" key="1">
    <citation type="submission" date="2016-10" db="EMBL/GenBank/DDBJ databases">
        <authorList>
            <person name="Varghese N."/>
            <person name="Submissions S."/>
        </authorList>
    </citation>
    <scope>NUCLEOTIDE SEQUENCE [LARGE SCALE GENOMIC DNA]</scope>
    <source>
        <strain evidence="10">LMG 26416</strain>
    </source>
</reference>
<feature type="domain" description="Acyl-CoA oxidase/dehydrogenase middle" evidence="7">
    <location>
        <begin position="121"/>
        <end position="216"/>
    </location>
</feature>
<evidence type="ECO:0000313" key="9">
    <source>
        <dbReference type="EMBL" id="SEK71715.1"/>
    </source>
</evidence>
<comment type="cofactor">
    <cofactor evidence="1">
        <name>FAD</name>
        <dbReference type="ChEBI" id="CHEBI:57692"/>
    </cofactor>
</comment>
<feature type="domain" description="Acyl-CoA dehydrogenase/oxidase C-terminal" evidence="6">
    <location>
        <begin position="229"/>
        <end position="379"/>
    </location>
</feature>
<dbReference type="PANTHER" id="PTHR43884:SF40">
    <property type="entry name" value="ACYL-COA DEHYDROGENASE"/>
    <property type="match status" value="1"/>
</dbReference>
<dbReference type="Pfam" id="PF02771">
    <property type="entry name" value="Acyl-CoA_dh_N"/>
    <property type="match status" value="1"/>
</dbReference>
<evidence type="ECO:0000259" key="8">
    <source>
        <dbReference type="Pfam" id="PF02771"/>
    </source>
</evidence>
<dbReference type="InterPro" id="IPR006089">
    <property type="entry name" value="Acyl-CoA_DH_CS"/>
</dbReference>
<dbReference type="Gene3D" id="1.20.140.10">
    <property type="entry name" value="Butyryl-CoA Dehydrogenase, subunit A, domain 3"/>
    <property type="match status" value="1"/>
</dbReference>
<organism evidence="9 10">
    <name type="scientific">Paraburkholderia caballeronis</name>
    <dbReference type="NCBI Taxonomy" id="416943"/>
    <lineage>
        <taxon>Bacteria</taxon>
        <taxon>Pseudomonadati</taxon>
        <taxon>Pseudomonadota</taxon>
        <taxon>Betaproteobacteria</taxon>
        <taxon>Burkholderiales</taxon>
        <taxon>Burkholderiaceae</taxon>
        <taxon>Paraburkholderia</taxon>
    </lineage>
</organism>
<dbReference type="FunFam" id="1.20.140.10:FF:000001">
    <property type="entry name" value="Acyl-CoA dehydrogenase"/>
    <property type="match status" value="1"/>
</dbReference>
<dbReference type="FunFam" id="2.40.110.10:FF:000002">
    <property type="entry name" value="Acyl-CoA dehydrogenase fadE12"/>
    <property type="match status" value="1"/>
</dbReference>
<keyword evidence="3" id="KW-0285">Flavoprotein</keyword>
<dbReference type="InterPro" id="IPR006091">
    <property type="entry name" value="Acyl-CoA_Oxase/DH_mid-dom"/>
</dbReference>
<protein>
    <submittedName>
        <fullName evidence="9">Acyl-CoA dehydrogenase</fullName>
    </submittedName>
</protein>
<evidence type="ECO:0000256" key="1">
    <source>
        <dbReference type="ARBA" id="ARBA00001974"/>
    </source>
</evidence>
<keyword evidence="4" id="KW-0274">FAD</keyword>
<gene>
    <name evidence="9" type="ORF">SAMN05192542_103205</name>
</gene>
<dbReference type="GO" id="GO:0003995">
    <property type="term" value="F:acyl-CoA dehydrogenase activity"/>
    <property type="evidence" value="ECO:0007669"/>
    <property type="project" value="InterPro"/>
</dbReference>
<dbReference type="InterPro" id="IPR036250">
    <property type="entry name" value="AcylCo_DH-like_C"/>
</dbReference>
<dbReference type="InterPro" id="IPR013786">
    <property type="entry name" value="AcylCoA_DH/ox_N"/>
</dbReference>
<keyword evidence="5" id="KW-0560">Oxidoreductase</keyword>
<sequence>MDFTLPHELEMIRQTVKQFVDRNLRPLERQVDEADEVDPAVDRQLRKLSVELGLYGHNLPEALGGGGLGALAQAVIGEELGRTTIPLAATLGYLPGSLRFVNPEQREWFLDPILKADKLLAYAITEPDAGSDFGRVATRARRDGDKWILNGTKQFISSAKTADYVILLAVTDPDAPLRSRYTMFIVDCKSPAFHYLRTLKKMGWHGSSLSVFSLDDYEASDAHVLGKVGEGFDCIMATINSTRIQYSGRYVGMAAELLELAVDYATQRVTFGKPIGEHQAIQFMLADSEVELQAARLLTYHAATLADNGDRLVRIAASRSKLYGSEMVGRVADRVVQIFGGAGYVCDLPVERMYRDARAFRIGEGTSEMHRLQIARNLLG</sequence>
<evidence type="ECO:0000256" key="2">
    <source>
        <dbReference type="ARBA" id="ARBA00009347"/>
    </source>
</evidence>
<dbReference type="Gene3D" id="2.40.110.10">
    <property type="entry name" value="Butyryl-CoA Dehydrogenase, subunit A, domain 2"/>
    <property type="match status" value="1"/>
</dbReference>
<dbReference type="PANTHER" id="PTHR43884">
    <property type="entry name" value="ACYL-COA DEHYDROGENASE"/>
    <property type="match status" value="1"/>
</dbReference>
<dbReference type="SUPFAM" id="SSF47203">
    <property type="entry name" value="Acyl-CoA dehydrogenase C-terminal domain-like"/>
    <property type="match status" value="1"/>
</dbReference>
<evidence type="ECO:0000256" key="3">
    <source>
        <dbReference type="ARBA" id="ARBA00022630"/>
    </source>
</evidence>
<feature type="domain" description="Acyl-CoA dehydrogenase/oxidase N-terminal" evidence="8">
    <location>
        <begin position="8"/>
        <end position="115"/>
    </location>
</feature>
<evidence type="ECO:0000256" key="5">
    <source>
        <dbReference type="ARBA" id="ARBA00023002"/>
    </source>
</evidence>
<comment type="similarity">
    <text evidence="2">Belongs to the acyl-CoA dehydrogenase family.</text>
</comment>
<dbReference type="STRING" id="416943.SAMN05445871_1900"/>
<dbReference type="InterPro" id="IPR046373">
    <property type="entry name" value="Acyl-CoA_Oxase/DH_mid-dom_sf"/>
</dbReference>
<evidence type="ECO:0000259" key="7">
    <source>
        <dbReference type="Pfam" id="PF02770"/>
    </source>
</evidence>
<evidence type="ECO:0000259" key="6">
    <source>
        <dbReference type="Pfam" id="PF00441"/>
    </source>
</evidence>
<dbReference type="Proteomes" id="UP000199120">
    <property type="component" value="Unassembled WGS sequence"/>
</dbReference>
<dbReference type="EMBL" id="FOAJ01000003">
    <property type="protein sequence ID" value="SEK71715.1"/>
    <property type="molecule type" value="Genomic_DNA"/>
</dbReference>
<dbReference type="PROSITE" id="PS00073">
    <property type="entry name" value="ACYL_COA_DH_2"/>
    <property type="match status" value="1"/>
</dbReference>
<dbReference type="InterPro" id="IPR009100">
    <property type="entry name" value="AcylCoA_DH/oxidase_NM_dom_sf"/>
</dbReference>
<dbReference type="SUPFAM" id="SSF56645">
    <property type="entry name" value="Acyl-CoA dehydrogenase NM domain-like"/>
    <property type="match status" value="1"/>
</dbReference>
<dbReference type="Pfam" id="PF00441">
    <property type="entry name" value="Acyl-CoA_dh_1"/>
    <property type="match status" value="1"/>
</dbReference>
<dbReference type="GO" id="GO:0050660">
    <property type="term" value="F:flavin adenine dinucleotide binding"/>
    <property type="evidence" value="ECO:0007669"/>
    <property type="project" value="InterPro"/>
</dbReference>
<dbReference type="InterPro" id="IPR037069">
    <property type="entry name" value="AcylCoA_DH/ox_N_sf"/>
</dbReference>